<evidence type="ECO:0000313" key="4">
    <source>
        <dbReference type="Proteomes" id="UP001058974"/>
    </source>
</evidence>
<name>A0A9D4VXG5_PEA</name>
<dbReference type="PANTHER" id="PTHR48258:SF4">
    <property type="entry name" value="DUF4216 DOMAIN-CONTAINING PROTEIN"/>
    <property type="match status" value="1"/>
</dbReference>
<feature type="domain" description="DUF4218" evidence="2">
    <location>
        <begin position="7"/>
        <end position="43"/>
    </location>
</feature>
<keyword evidence="4" id="KW-1185">Reference proteome</keyword>
<sequence length="146" mass="16769">MRVRNDFPPDFFDSMENFPIHLAKEEILDGPVQHRWMYLFERVDKASNSLEQSLVATNDLSLDGAGFASTITNDEVDNNDPFYKRRFGMSIELCSLFSFSTGLVRNSNQVNFGVVYVHLVVEFGGVLFMFFQFVDVAALYQCWRGL</sequence>
<keyword evidence="1" id="KW-1133">Transmembrane helix</keyword>
<keyword evidence="1" id="KW-0812">Transmembrane</keyword>
<dbReference type="InterPro" id="IPR025452">
    <property type="entry name" value="DUF4218"/>
</dbReference>
<gene>
    <name evidence="3" type="ORF">KIW84_076795</name>
</gene>
<evidence type="ECO:0000259" key="2">
    <source>
        <dbReference type="Pfam" id="PF13960"/>
    </source>
</evidence>
<dbReference type="Pfam" id="PF13960">
    <property type="entry name" value="DUF4218"/>
    <property type="match status" value="1"/>
</dbReference>
<dbReference type="EMBL" id="JAMSHJ010000007">
    <property type="protein sequence ID" value="KAI5392143.1"/>
    <property type="molecule type" value="Genomic_DNA"/>
</dbReference>
<dbReference type="AlphaFoldDB" id="A0A9D4VXG5"/>
<organism evidence="3 4">
    <name type="scientific">Pisum sativum</name>
    <name type="common">Garden pea</name>
    <name type="synonym">Lathyrus oleraceus</name>
    <dbReference type="NCBI Taxonomy" id="3888"/>
    <lineage>
        <taxon>Eukaryota</taxon>
        <taxon>Viridiplantae</taxon>
        <taxon>Streptophyta</taxon>
        <taxon>Embryophyta</taxon>
        <taxon>Tracheophyta</taxon>
        <taxon>Spermatophyta</taxon>
        <taxon>Magnoliopsida</taxon>
        <taxon>eudicotyledons</taxon>
        <taxon>Gunneridae</taxon>
        <taxon>Pentapetalae</taxon>
        <taxon>rosids</taxon>
        <taxon>fabids</taxon>
        <taxon>Fabales</taxon>
        <taxon>Fabaceae</taxon>
        <taxon>Papilionoideae</taxon>
        <taxon>50 kb inversion clade</taxon>
        <taxon>NPAAA clade</taxon>
        <taxon>Hologalegina</taxon>
        <taxon>IRL clade</taxon>
        <taxon>Fabeae</taxon>
        <taxon>Lathyrus</taxon>
    </lineage>
</organism>
<dbReference type="PANTHER" id="PTHR48258">
    <property type="entry name" value="DUF4218 DOMAIN-CONTAINING PROTEIN-RELATED"/>
    <property type="match status" value="1"/>
</dbReference>
<dbReference type="Gramene" id="Psat07G0679500-T1">
    <property type="protein sequence ID" value="KAI5392143.1"/>
    <property type="gene ID" value="KIW84_076795"/>
</dbReference>
<reference evidence="3 4" key="1">
    <citation type="journal article" date="2022" name="Nat. Genet.">
        <title>Improved pea reference genome and pan-genome highlight genomic features and evolutionary characteristics.</title>
        <authorList>
            <person name="Yang T."/>
            <person name="Liu R."/>
            <person name="Luo Y."/>
            <person name="Hu S."/>
            <person name="Wang D."/>
            <person name="Wang C."/>
            <person name="Pandey M.K."/>
            <person name="Ge S."/>
            <person name="Xu Q."/>
            <person name="Li N."/>
            <person name="Li G."/>
            <person name="Huang Y."/>
            <person name="Saxena R.K."/>
            <person name="Ji Y."/>
            <person name="Li M."/>
            <person name="Yan X."/>
            <person name="He Y."/>
            <person name="Liu Y."/>
            <person name="Wang X."/>
            <person name="Xiang C."/>
            <person name="Varshney R.K."/>
            <person name="Ding H."/>
            <person name="Gao S."/>
            <person name="Zong X."/>
        </authorList>
    </citation>
    <scope>NUCLEOTIDE SEQUENCE [LARGE SCALE GENOMIC DNA]</scope>
    <source>
        <strain evidence="3 4">cv. Zhongwan 6</strain>
    </source>
</reference>
<evidence type="ECO:0000256" key="1">
    <source>
        <dbReference type="SAM" id="Phobius"/>
    </source>
</evidence>
<accession>A0A9D4VXG5</accession>
<keyword evidence="1" id="KW-0472">Membrane</keyword>
<dbReference type="Proteomes" id="UP001058974">
    <property type="component" value="Chromosome 7"/>
</dbReference>
<evidence type="ECO:0000313" key="3">
    <source>
        <dbReference type="EMBL" id="KAI5392143.1"/>
    </source>
</evidence>
<proteinExistence type="predicted"/>
<feature type="transmembrane region" description="Helical" evidence="1">
    <location>
        <begin position="116"/>
        <end position="140"/>
    </location>
</feature>
<comment type="caution">
    <text evidence="3">The sequence shown here is derived from an EMBL/GenBank/DDBJ whole genome shotgun (WGS) entry which is preliminary data.</text>
</comment>
<protein>
    <recommendedName>
        <fullName evidence="2">DUF4218 domain-containing protein</fullName>
    </recommendedName>
</protein>